<protein>
    <submittedName>
        <fullName evidence="1">HDL117Wp</fullName>
    </submittedName>
</protein>
<gene>
    <name evidence="1" type="ORF">AW171_hschr42528</name>
</gene>
<evidence type="ECO:0000313" key="2">
    <source>
        <dbReference type="Proteomes" id="UP000243052"/>
    </source>
</evidence>
<dbReference type="GeneID" id="28723881"/>
<dbReference type="AlphaFoldDB" id="A0A109UZ09"/>
<dbReference type="STRING" id="45286.A0A109UZ09"/>
<dbReference type="RefSeq" id="XP_017987623.1">
    <property type="nucleotide sequence ID" value="XM_018131799.1"/>
</dbReference>
<evidence type="ECO:0000313" key="1">
    <source>
        <dbReference type="EMBL" id="AMD20627.1"/>
    </source>
</evidence>
<accession>A0A109UZ09</accession>
<proteinExistence type="predicted"/>
<dbReference type="EMBL" id="CP014244">
    <property type="protein sequence ID" value="AMD20627.1"/>
    <property type="molecule type" value="Genomic_DNA"/>
</dbReference>
<reference evidence="1 2" key="1">
    <citation type="submission" date="2016-01" db="EMBL/GenBank/DDBJ databases">
        <title>Genome sequence of the yeast Holleya sinecauda.</title>
        <authorList>
            <person name="Dietrich F.S."/>
        </authorList>
    </citation>
    <scope>NUCLEOTIDE SEQUENCE [LARGE SCALE GENOMIC DNA]</scope>
    <source>
        <strain evidence="1 2">ATCC 58844</strain>
    </source>
</reference>
<keyword evidence="2" id="KW-1185">Reference proteome</keyword>
<dbReference type="Proteomes" id="UP000243052">
    <property type="component" value="Chromosome iv"/>
</dbReference>
<dbReference type="OrthoDB" id="4066304at2759"/>
<organism evidence="1 2">
    <name type="scientific">Eremothecium sinecaudum</name>
    <dbReference type="NCBI Taxonomy" id="45286"/>
    <lineage>
        <taxon>Eukaryota</taxon>
        <taxon>Fungi</taxon>
        <taxon>Dikarya</taxon>
        <taxon>Ascomycota</taxon>
        <taxon>Saccharomycotina</taxon>
        <taxon>Saccharomycetes</taxon>
        <taxon>Saccharomycetales</taxon>
        <taxon>Saccharomycetaceae</taxon>
        <taxon>Eremothecium</taxon>
    </lineage>
</organism>
<sequence length="68" mass="8145">MTNPEPKINLKTITAHQLLSHREKVCELFNLLDDSKRHELIIGTPEQRNRRLEAFKSRRDALRMELHR</sequence>
<name>A0A109UZ09_9SACH</name>